<comment type="caution">
    <text evidence="3">The sequence shown here is derived from an EMBL/GenBank/DDBJ whole genome shotgun (WGS) entry which is preliminary data.</text>
</comment>
<keyword evidence="2" id="KW-1133">Transmembrane helix</keyword>
<keyword evidence="2" id="KW-0472">Membrane</keyword>
<dbReference type="AlphaFoldDB" id="A0A8J3M5E1"/>
<feature type="compositionally biased region" description="Low complexity" evidence="1">
    <location>
        <begin position="40"/>
        <end position="56"/>
    </location>
</feature>
<dbReference type="EMBL" id="BONV01000001">
    <property type="protein sequence ID" value="GIG77415.1"/>
    <property type="molecule type" value="Genomic_DNA"/>
</dbReference>
<protein>
    <submittedName>
        <fullName evidence="3">Uncharacterized protein</fullName>
    </submittedName>
</protein>
<gene>
    <name evidence="3" type="ORF">Pka01_05420</name>
</gene>
<evidence type="ECO:0000256" key="1">
    <source>
        <dbReference type="SAM" id="MobiDB-lite"/>
    </source>
</evidence>
<evidence type="ECO:0000313" key="4">
    <source>
        <dbReference type="Proteomes" id="UP000630097"/>
    </source>
</evidence>
<keyword evidence="4" id="KW-1185">Reference proteome</keyword>
<dbReference type="InterPro" id="IPR046549">
    <property type="entry name" value="DUF6703"/>
</dbReference>
<name>A0A8J3M5E1_9ACTN</name>
<feature type="compositionally biased region" description="Low complexity" evidence="1">
    <location>
        <begin position="1"/>
        <end position="12"/>
    </location>
</feature>
<evidence type="ECO:0000313" key="3">
    <source>
        <dbReference type="EMBL" id="GIG77415.1"/>
    </source>
</evidence>
<feature type="region of interest" description="Disordered" evidence="1">
    <location>
        <begin position="1"/>
        <end position="56"/>
    </location>
</feature>
<keyword evidence="2" id="KW-0812">Transmembrane</keyword>
<sequence>MAARRAGRGMARLGPVGSESDPTRGTPAPGRRVPSHPLARKPAPGARPARPVRRPLPAGEQFFTPGATGLRRAVERASAAPLVFLFQLPRWLMPIVLVVLLLVGLAVPDWRGGIALLPVLAFVVWLAYMSWPSLELRGRLLRAAVLAFLVLFACTRFGLL</sequence>
<proteinExistence type="predicted"/>
<dbReference type="Proteomes" id="UP000630097">
    <property type="component" value="Unassembled WGS sequence"/>
</dbReference>
<organism evidence="3 4">
    <name type="scientific">Planotetraspora kaengkrachanensis</name>
    <dbReference type="NCBI Taxonomy" id="575193"/>
    <lineage>
        <taxon>Bacteria</taxon>
        <taxon>Bacillati</taxon>
        <taxon>Actinomycetota</taxon>
        <taxon>Actinomycetes</taxon>
        <taxon>Streptosporangiales</taxon>
        <taxon>Streptosporangiaceae</taxon>
        <taxon>Planotetraspora</taxon>
    </lineage>
</organism>
<evidence type="ECO:0000256" key="2">
    <source>
        <dbReference type="SAM" id="Phobius"/>
    </source>
</evidence>
<reference evidence="3 4" key="1">
    <citation type="submission" date="2021-01" db="EMBL/GenBank/DDBJ databases">
        <title>Whole genome shotgun sequence of Planotetraspora kaengkrachanensis NBRC 104272.</title>
        <authorList>
            <person name="Komaki H."/>
            <person name="Tamura T."/>
        </authorList>
    </citation>
    <scope>NUCLEOTIDE SEQUENCE [LARGE SCALE GENOMIC DNA]</scope>
    <source>
        <strain evidence="3 4">NBRC 104272</strain>
    </source>
</reference>
<feature type="transmembrane region" description="Helical" evidence="2">
    <location>
        <begin position="110"/>
        <end position="128"/>
    </location>
</feature>
<dbReference type="Pfam" id="PF20444">
    <property type="entry name" value="DUF6703"/>
    <property type="match status" value="1"/>
</dbReference>
<accession>A0A8J3M5E1</accession>
<feature type="transmembrane region" description="Helical" evidence="2">
    <location>
        <begin position="82"/>
        <end position="104"/>
    </location>
</feature>
<feature type="transmembrane region" description="Helical" evidence="2">
    <location>
        <begin position="140"/>
        <end position="159"/>
    </location>
</feature>